<feature type="compositionally biased region" description="Polar residues" evidence="1">
    <location>
        <begin position="31"/>
        <end position="44"/>
    </location>
</feature>
<evidence type="ECO:0000313" key="4">
    <source>
        <dbReference type="Proteomes" id="UP000248161"/>
    </source>
</evidence>
<protein>
    <submittedName>
        <fullName evidence="3">Uncharacterized protein</fullName>
    </submittedName>
</protein>
<feature type="transmembrane region" description="Helical" evidence="2">
    <location>
        <begin position="124"/>
        <end position="146"/>
    </location>
</feature>
<sequence>MEAGLDRDWLLGNSQWWKLGKGERPPDLRTGETSPPDTWVSSSPRKGGRGWIRQRHEPISSSILIPLAWSPFFLVLTAAPLVFPDRVPNDQEVAALLFSISWALVLVPLYLARNAQSMSEGGLLSLPFDWQTFALAALVFMVHIVVDPLVGWVSYALFWLAWFRSIGLIQDILTTPPARWLLPIEASDWNSSSLLGPSWEVISANWTTGPLGRAQCEHGHLAVGGISRDGDCFLGLTLVHRSGFVQDPFFERKAADSEIHRILSRPPIEYDGLEWPMRLIVPDEEE</sequence>
<dbReference type="EMBL" id="PSPG01000009">
    <property type="protein sequence ID" value="PXF21323.1"/>
    <property type="molecule type" value="Genomic_DNA"/>
</dbReference>
<comment type="caution">
    <text evidence="3">The sequence shown here is derived from an EMBL/GenBank/DDBJ whole genome shotgun (WGS) entry which is preliminary data.</text>
</comment>
<keyword evidence="2" id="KW-0812">Transmembrane</keyword>
<evidence type="ECO:0000313" key="3">
    <source>
        <dbReference type="EMBL" id="PXF21323.1"/>
    </source>
</evidence>
<evidence type="ECO:0000256" key="1">
    <source>
        <dbReference type="SAM" id="MobiDB-lite"/>
    </source>
</evidence>
<feature type="transmembrane region" description="Helical" evidence="2">
    <location>
        <begin position="95"/>
        <end position="112"/>
    </location>
</feature>
<reference evidence="3 4" key="1">
    <citation type="journal article" date="2015" name="Nat. Commun.">
        <title>Genomic and transcriptomic evidence for scavenging of diverse organic compounds by widespread deep-sea archaea.</title>
        <authorList>
            <person name="Li M."/>
            <person name="Baker B.J."/>
            <person name="Anantharaman K."/>
            <person name="Jain S."/>
            <person name="Breier J.A."/>
            <person name="Dick G.J."/>
        </authorList>
    </citation>
    <scope>NUCLEOTIDE SEQUENCE [LARGE SCALE GENOMIC DNA]</scope>
    <source>
        <strain evidence="3">Cayman_51_deep</strain>
    </source>
</reference>
<feature type="compositionally biased region" description="Basic and acidic residues" evidence="1">
    <location>
        <begin position="21"/>
        <end position="30"/>
    </location>
</feature>
<dbReference type="Proteomes" id="UP000248161">
    <property type="component" value="Unassembled WGS sequence"/>
</dbReference>
<feature type="transmembrane region" description="Helical" evidence="2">
    <location>
        <begin position="63"/>
        <end position="83"/>
    </location>
</feature>
<keyword evidence="2" id="KW-0472">Membrane</keyword>
<accession>A0A2V3HQF3</accession>
<evidence type="ECO:0000256" key="2">
    <source>
        <dbReference type="SAM" id="Phobius"/>
    </source>
</evidence>
<dbReference type="AlphaFoldDB" id="A0A2V3HQF3"/>
<feature type="region of interest" description="Disordered" evidence="1">
    <location>
        <begin position="21"/>
        <end position="49"/>
    </location>
</feature>
<keyword evidence="2" id="KW-1133">Transmembrane helix</keyword>
<proteinExistence type="predicted"/>
<organism evidence="3 4">
    <name type="scientific">Candidatus Thalassarchaeum betae</name>
    <dbReference type="NCBI Taxonomy" id="2599289"/>
    <lineage>
        <taxon>Archaea</taxon>
        <taxon>Methanobacteriati</taxon>
        <taxon>Thermoplasmatota</taxon>
        <taxon>Candidatus Poseidoniia</taxon>
        <taxon>Candidatus Poseidoniales</taxon>
        <taxon>Candidatus Thalassarchaeaceae</taxon>
        <taxon>Candidatus Thalassarchaeum</taxon>
    </lineage>
</organism>
<name>A0A2V3HQF3_9ARCH</name>
<gene>
    <name evidence="3" type="ORF">CXX69_04790</name>
</gene>